<reference evidence="3 4" key="1">
    <citation type="submission" date="2018-02" db="EMBL/GenBank/DDBJ databases">
        <authorList>
            <person name="Cohen D.B."/>
            <person name="Kent A.D."/>
        </authorList>
    </citation>
    <scope>NUCLEOTIDE SEQUENCE [LARGE SCALE GENOMIC DNA]</scope>
    <source>
        <strain evidence="3 4">ULC007</strain>
    </source>
</reference>
<dbReference type="Gene3D" id="1.25.40.10">
    <property type="entry name" value="Tetratricopeptide repeat domain"/>
    <property type="match status" value="1"/>
</dbReference>
<dbReference type="STRING" id="1920490.GCA_001895925_05407"/>
<dbReference type="InterPro" id="IPR011990">
    <property type="entry name" value="TPR-like_helical_dom_sf"/>
</dbReference>
<name>A0A2T1D5P3_9CYAN</name>
<keyword evidence="1" id="KW-0732">Signal</keyword>
<sequence length="375" mass="41361">MSRFRKPLIALLSLVVVAAQRGSAIAQTAYINEIKGKVELKRKTWSEFRPVNRVGTQLSDGDQLRRASSAVVIIACPNGKKQPVRLAEERLGLKQICPQWKVVISKGPPPLISIGGVNAQIPYLISPRRTLLLSSTPTLQWHPVPGATQYTVQVISPKGTVWQTQVKEPQVTYPNQPALQPGIPYSVVIQTNTGKSSQSETSTGTEFILLRDTEAKAVQAEVQQILQGNLSDEVKALKLAAYYRNYGVTQPSAYGLSEKTANGYRLSAEAIAALETLIAQGKRSPLIYRTLGDLYLQTGVMNPAENAYLRAIETVQSLEDLEEWSLTLYGLGELYEVTQNLQQALIFYSQAKAGFILLNDRRAEGLNRDIGRLKK</sequence>
<gene>
    <name evidence="3" type="ORF">C7B65_23420</name>
</gene>
<evidence type="ECO:0000256" key="1">
    <source>
        <dbReference type="SAM" id="SignalP"/>
    </source>
</evidence>
<dbReference type="RefSeq" id="WP_073074882.1">
    <property type="nucleotide sequence ID" value="NZ_MPPI01000049.1"/>
</dbReference>
<dbReference type="InterPro" id="IPR036116">
    <property type="entry name" value="FN3_sf"/>
</dbReference>
<dbReference type="AlphaFoldDB" id="A0A2T1D5P3"/>
<dbReference type="PROSITE" id="PS50853">
    <property type="entry name" value="FN3"/>
    <property type="match status" value="1"/>
</dbReference>
<dbReference type="OrthoDB" id="574380at2"/>
<comment type="caution">
    <text evidence="3">The sequence shown here is derived from an EMBL/GenBank/DDBJ whole genome shotgun (WGS) entry which is preliminary data.</text>
</comment>
<protein>
    <recommendedName>
        <fullName evidence="2">Fibronectin type-III domain-containing protein</fullName>
    </recommendedName>
</protein>
<proteinExistence type="predicted"/>
<reference evidence="3 4" key="2">
    <citation type="submission" date="2018-03" db="EMBL/GenBank/DDBJ databases">
        <title>The ancient ancestry and fast evolution of plastids.</title>
        <authorList>
            <person name="Moore K.R."/>
            <person name="Magnabosco C."/>
            <person name="Momper L."/>
            <person name="Gold D.A."/>
            <person name="Bosak T."/>
            <person name="Fournier G.P."/>
        </authorList>
    </citation>
    <scope>NUCLEOTIDE SEQUENCE [LARGE SCALE GENOMIC DNA]</scope>
    <source>
        <strain evidence="3 4">ULC007</strain>
    </source>
</reference>
<evidence type="ECO:0000313" key="3">
    <source>
        <dbReference type="EMBL" id="PSB15842.1"/>
    </source>
</evidence>
<keyword evidence="4" id="KW-1185">Reference proteome</keyword>
<dbReference type="SUPFAM" id="SSF48452">
    <property type="entry name" value="TPR-like"/>
    <property type="match status" value="1"/>
</dbReference>
<feature type="signal peptide" evidence="1">
    <location>
        <begin position="1"/>
        <end position="26"/>
    </location>
</feature>
<feature type="domain" description="Fibronectin type-III" evidence="2">
    <location>
        <begin position="121"/>
        <end position="212"/>
    </location>
</feature>
<feature type="chain" id="PRO_5015393487" description="Fibronectin type-III domain-containing protein" evidence="1">
    <location>
        <begin position="27"/>
        <end position="375"/>
    </location>
</feature>
<dbReference type="InterPro" id="IPR003961">
    <property type="entry name" value="FN3_dom"/>
</dbReference>
<evidence type="ECO:0000313" key="4">
    <source>
        <dbReference type="Proteomes" id="UP000238634"/>
    </source>
</evidence>
<accession>A0A2T1D5P3</accession>
<dbReference type="EMBL" id="PVWG01000052">
    <property type="protein sequence ID" value="PSB15842.1"/>
    <property type="molecule type" value="Genomic_DNA"/>
</dbReference>
<dbReference type="Proteomes" id="UP000238634">
    <property type="component" value="Unassembled WGS sequence"/>
</dbReference>
<evidence type="ECO:0000259" key="2">
    <source>
        <dbReference type="PROSITE" id="PS50853"/>
    </source>
</evidence>
<dbReference type="SUPFAM" id="SSF49265">
    <property type="entry name" value="Fibronectin type III"/>
    <property type="match status" value="1"/>
</dbReference>
<organism evidence="3 4">
    <name type="scientific">Phormidesmis priestleyi ULC007</name>
    <dbReference type="NCBI Taxonomy" id="1920490"/>
    <lineage>
        <taxon>Bacteria</taxon>
        <taxon>Bacillati</taxon>
        <taxon>Cyanobacteriota</taxon>
        <taxon>Cyanophyceae</taxon>
        <taxon>Leptolyngbyales</taxon>
        <taxon>Leptolyngbyaceae</taxon>
        <taxon>Phormidesmis</taxon>
    </lineage>
</organism>